<keyword evidence="3 6" id="KW-0812">Transmembrane</keyword>
<dbReference type="GO" id="GO:0005886">
    <property type="term" value="C:plasma membrane"/>
    <property type="evidence" value="ECO:0007669"/>
    <property type="project" value="TreeGrafter"/>
</dbReference>
<proteinExistence type="inferred from homology"/>
<dbReference type="GO" id="GO:0034755">
    <property type="term" value="P:iron ion transmembrane transport"/>
    <property type="evidence" value="ECO:0007669"/>
    <property type="project" value="TreeGrafter"/>
</dbReference>
<feature type="transmembrane region" description="Helical" evidence="6">
    <location>
        <begin position="243"/>
        <end position="263"/>
    </location>
</feature>
<protein>
    <submittedName>
        <fullName evidence="7">Uncharacterized protein</fullName>
    </submittedName>
</protein>
<comment type="subcellular location">
    <subcellularLocation>
        <location evidence="1">Membrane</location>
        <topology evidence="1">Multi-pass membrane protein</topology>
    </subcellularLocation>
</comment>
<comment type="similarity">
    <text evidence="2">Belongs to the NRAMP (TC 2.A.55) family.</text>
</comment>
<dbReference type="EMBL" id="JAAGAX010000016">
    <property type="protein sequence ID" value="KAF2289921.1"/>
    <property type="molecule type" value="Genomic_DNA"/>
</dbReference>
<keyword evidence="4 6" id="KW-1133">Transmembrane helix</keyword>
<dbReference type="Proteomes" id="UP000467840">
    <property type="component" value="Chromosome 8"/>
</dbReference>
<dbReference type="AlphaFoldDB" id="A0A6A6KLT1"/>
<accession>A0A6A6KLT1</accession>
<evidence type="ECO:0000256" key="5">
    <source>
        <dbReference type="ARBA" id="ARBA00023136"/>
    </source>
</evidence>
<dbReference type="GO" id="GO:0005384">
    <property type="term" value="F:manganese ion transmembrane transporter activity"/>
    <property type="evidence" value="ECO:0007669"/>
    <property type="project" value="TreeGrafter"/>
</dbReference>
<feature type="transmembrane region" description="Helical" evidence="6">
    <location>
        <begin position="20"/>
        <end position="38"/>
    </location>
</feature>
<dbReference type="InterPro" id="IPR001046">
    <property type="entry name" value="NRAMP_fam"/>
</dbReference>
<dbReference type="PANTHER" id="PTHR11706">
    <property type="entry name" value="SOLUTE CARRIER PROTEIN FAMILY 11 MEMBER"/>
    <property type="match status" value="1"/>
</dbReference>
<evidence type="ECO:0000256" key="3">
    <source>
        <dbReference type="ARBA" id="ARBA00022692"/>
    </source>
</evidence>
<reference evidence="7 8" key="1">
    <citation type="journal article" date="2020" name="Mol. Plant">
        <title>The Chromosome-Based Rubber Tree Genome Provides New Insights into Spurge Genome Evolution and Rubber Biosynthesis.</title>
        <authorList>
            <person name="Liu J."/>
            <person name="Shi C."/>
            <person name="Shi C.C."/>
            <person name="Li W."/>
            <person name="Zhang Q.J."/>
            <person name="Zhang Y."/>
            <person name="Li K."/>
            <person name="Lu H.F."/>
            <person name="Shi C."/>
            <person name="Zhu S.T."/>
            <person name="Xiao Z.Y."/>
            <person name="Nan H."/>
            <person name="Yue Y."/>
            <person name="Zhu X.G."/>
            <person name="Wu Y."/>
            <person name="Hong X.N."/>
            <person name="Fan G.Y."/>
            <person name="Tong Y."/>
            <person name="Zhang D."/>
            <person name="Mao C.L."/>
            <person name="Liu Y.L."/>
            <person name="Hao S.J."/>
            <person name="Liu W.Q."/>
            <person name="Lv M.Q."/>
            <person name="Zhang H.B."/>
            <person name="Liu Y."/>
            <person name="Hu-Tang G.R."/>
            <person name="Wang J.P."/>
            <person name="Wang J.H."/>
            <person name="Sun Y.H."/>
            <person name="Ni S.B."/>
            <person name="Chen W.B."/>
            <person name="Zhang X.C."/>
            <person name="Jiao Y.N."/>
            <person name="Eichler E.E."/>
            <person name="Li G.H."/>
            <person name="Liu X."/>
            <person name="Gao L.Z."/>
        </authorList>
    </citation>
    <scope>NUCLEOTIDE SEQUENCE [LARGE SCALE GENOMIC DNA]</scope>
    <source>
        <strain evidence="8">cv. GT1</strain>
        <tissue evidence="7">Leaf</tissue>
    </source>
</reference>
<evidence type="ECO:0000313" key="8">
    <source>
        <dbReference type="Proteomes" id="UP000467840"/>
    </source>
</evidence>
<name>A0A6A6KLT1_HEVBR</name>
<feature type="transmembrane region" description="Helical" evidence="6">
    <location>
        <begin position="96"/>
        <end position="115"/>
    </location>
</feature>
<feature type="transmembrane region" description="Helical" evidence="6">
    <location>
        <begin position="161"/>
        <end position="181"/>
    </location>
</feature>
<evidence type="ECO:0000256" key="4">
    <source>
        <dbReference type="ARBA" id="ARBA00022989"/>
    </source>
</evidence>
<sequence length="296" mass="32823">MNNMESEFVNANHMPGILHRLLPAVGPGLLIAIGYVDLETRIGVVTGRDLAQVFTYFFEDVIPAASVFNSTGLVLLTFPDAMSLMEQVFRSPMAPLAFLTILYLTNQITALTWNVGGQVVLHDFLRLDIPNWLQHATIRVIAIVPALYCVWTSGVEGIYQLLIFTQVMIALLLPSSVIPLFRVASSRPIMGAYKISQLLEFLALITFMGLLGLKIIFVVEMIFGDSDWVGNLRWNIGSGASVAYIALLITACSSFCLMLWLAATPLKSATHIEAQVLNWEVPNSPEPSTWRRKFFT</sequence>
<dbReference type="PANTHER" id="PTHR11706:SF75">
    <property type="entry name" value="ETHYLENE-INSENSITIVE PROTEIN 2"/>
    <property type="match status" value="1"/>
</dbReference>
<evidence type="ECO:0000256" key="6">
    <source>
        <dbReference type="SAM" id="Phobius"/>
    </source>
</evidence>
<evidence type="ECO:0000256" key="1">
    <source>
        <dbReference type="ARBA" id="ARBA00004141"/>
    </source>
</evidence>
<organism evidence="7 8">
    <name type="scientific">Hevea brasiliensis</name>
    <name type="common">Para rubber tree</name>
    <name type="synonym">Siphonia brasiliensis</name>
    <dbReference type="NCBI Taxonomy" id="3981"/>
    <lineage>
        <taxon>Eukaryota</taxon>
        <taxon>Viridiplantae</taxon>
        <taxon>Streptophyta</taxon>
        <taxon>Embryophyta</taxon>
        <taxon>Tracheophyta</taxon>
        <taxon>Spermatophyta</taxon>
        <taxon>Magnoliopsida</taxon>
        <taxon>eudicotyledons</taxon>
        <taxon>Gunneridae</taxon>
        <taxon>Pentapetalae</taxon>
        <taxon>rosids</taxon>
        <taxon>fabids</taxon>
        <taxon>Malpighiales</taxon>
        <taxon>Euphorbiaceae</taxon>
        <taxon>Crotonoideae</taxon>
        <taxon>Micrandreae</taxon>
        <taxon>Hevea</taxon>
    </lineage>
</organism>
<evidence type="ECO:0000313" key="7">
    <source>
        <dbReference type="EMBL" id="KAF2289921.1"/>
    </source>
</evidence>
<comment type="caution">
    <text evidence="7">The sequence shown here is derived from an EMBL/GenBank/DDBJ whole genome shotgun (WGS) entry which is preliminary data.</text>
</comment>
<dbReference type="GO" id="GO:0015086">
    <property type="term" value="F:cadmium ion transmembrane transporter activity"/>
    <property type="evidence" value="ECO:0007669"/>
    <property type="project" value="TreeGrafter"/>
</dbReference>
<evidence type="ECO:0000256" key="2">
    <source>
        <dbReference type="ARBA" id="ARBA00009965"/>
    </source>
</evidence>
<dbReference type="PRINTS" id="PR00447">
    <property type="entry name" value="NATRESASSCMP"/>
</dbReference>
<dbReference type="Pfam" id="PF01566">
    <property type="entry name" value="Nramp"/>
    <property type="match status" value="1"/>
</dbReference>
<keyword evidence="8" id="KW-1185">Reference proteome</keyword>
<feature type="transmembrane region" description="Helical" evidence="6">
    <location>
        <begin position="201"/>
        <end position="223"/>
    </location>
</feature>
<gene>
    <name evidence="7" type="ORF">GH714_039175</name>
</gene>
<feature type="transmembrane region" description="Helical" evidence="6">
    <location>
        <begin position="136"/>
        <end position="155"/>
    </location>
</feature>
<feature type="transmembrane region" description="Helical" evidence="6">
    <location>
        <begin position="50"/>
        <end position="76"/>
    </location>
</feature>
<keyword evidence="5 6" id="KW-0472">Membrane</keyword>